<evidence type="ECO:0000313" key="4">
    <source>
        <dbReference type="EMBL" id="PSK84244.1"/>
    </source>
</evidence>
<reference evidence="4 5" key="1">
    <citation type="submission" date="2018-03" db="EMBL/GenBank/DDBJ databases">
        <title>Genomic Encyclopedia of Archaeal and Bacterial Type Strains, Phase II (KMG-II): from individual species to whole genera.</title>
        <authorList>
            <person name="Goeker M."/>
        </authorList>
    </citation>
    <scope>NUCLEOTIDE SEQUENCE [LARGE SCALE GENOMIC DNA]</scope>
    <source>
        <strain evidence="4 5">DSM 27267</strain>
    </source>
</reference>
<dbReference type="SUPFAM" id="SSF56601">
    <property type="entry name" value="beta-lactamase/transpeptidase-like"/>
    <property type="match status" value="1"/>
</dbReference>
<dbReference type="InterPro" id="IPR001466">
    <property type="entry name" value="Beta-lactam-related"/>
</dbReference>
<gene>
    <name evidence="4" type="ORF">CLV93_10228</name>
    <name evidence="3" type="ORF">JCM18694_06640</name>
</gene>
<dbReference type="RefSeq" id="WP_106540856.1">
    <property type="nucleotide sequence ID" value="NZ_BLAU01000001.1"/>
</dbReference>
<dbReference type="Gene3D" id="3.40.710.10">
    <property type="entry name" value="DD-peptidase/beta-lactamase superfamily"/>
    <property type="match status" value="1"/>
</dbReference>
<reference evidence="3 6" key="2">
    <citation type="submission" date="2019-10" db="EMBL/GenBank/DDBJ databases">
        <title>Prolixibacter strains distinguished by the presence of nitrate reductase genes were adept at nitrate-dependent anaerobic corrosion of metallic iron and carbon steel.</title>
        <authorList>
            <person name="Iino T."/>
            <person name="Shono N."/>
            <person name="Ito K."/>
            <person name="Nakamura R."/>
            <person name="Sueoka K."/>
            <person name="Harayama S."/>
            <person name="Ohkuma M."/>
        </authorList>
    </citation>
    <scope>NUCLEOTIDE SEQUENCE [LARGE SCALE GENOMIC DNA]</scope>
    <source>
        <strain evidence="3 6">MIC1-1</strain>
    </source>
</reference>
<dbReference type="Proteomes" id="UP000240621">
    <property type="component" value="Unassembled WGS sequence"/>
</dbReference>
<feature type="signal peptide" evidence="1">
    <location>
        <begin position="1"/>
        <end position="19"/>
    </location>
</feature>
<accession>A0A2P8CGX8</accession>
<dbReference type="InterPro" id="IPR050789">
    <property type="entry name" value="Diverse_Enzym_Activities"/>
</dbReference>
<dbReference type="Proteomes" id="UP000396862">
    <property type="component" value="Unassembled WGS sequence"/>
</dbReference>
<comment type="caution">
    <text evidence="4">The sequence shown here is derived from an EMBL/GenBank/DDBJ whole genome shotgun (WGS) entry which is preliminary data.</text>
</comment>
<feature type="domain" description="Beta-lactamase-related" evidence="2">
    <location>
        <begin position="65"/>
        <end position="363"/>
    </location>
</feature>
<sequence>MKKAILILSMLALFVGCQSQVSSRYTYQPPGQINDGFVTGSLDEVNMDKRLIKRAVERIRDGRHGEVHSMLIYRDGKLVVEEYFPGHQYQWDAPKHYGEWVNWDRDMAHCVHSVTKSITSLCIGIAIEKGFIDSVQQSIFDYLPEYQHLKRAGREYITIEHLLTMTSGLAWDEWGAPLTSIKNDQIAIYFSGMTPVEYSLGAPLFAPPGAHFNYSGGNMEILNAILKNATGGMTLDQFSAEYLFKPLNIETFDWWLKYQTGEVHAAGGVKMIPRDMVKIGVAMLDHLNGNGHKLLSDDWVSHCAEPYGGNHSIKVPGEDLGRVGYGYTWWTKQYSATGLMFSALGWGGQKIVVIPEFNAVVVFTGGNYTSKVKQYRILKNYILAAMG</sequence>
<evidence type="ECO:0000256" key="1">
    <source>
        <dbReference type="SAM" id="SignalP"/>
    </source>
</evidence>
<evidence type="ECO:0000259" key="2">
    <source>
        <dbReference type="Pfam" id="PF00144"/>
    </source>
</evidence>
<evidence type="ECO:0000313" key="3">
    <source>
        <dbReference type="EMBL" id="GET20418.1"/>
    </source>
</evidence>
<keyword evidence="1" id="KW-0732">Signal</keyword>
<dbReference type="GO" id="GO:0016787">
    <property type="term" value="F:hydrolase activity"/>
    <property type="evidence" value="ECO:0007669"/>
    <property type="project" value="UniProtKB-KW"/>
</dbReference>
<evidence type="ECO:0000313" key="5">
    <source>
        <dbReference type="Proteomes" id="UP000240621"/>
    </source>
</evidence>
<evidence type="ECO:0000313" key="6">
    <source>
        <dbReference type="Proteomes" id="UP000396862"/>
    </source>
</evidence>
<feature type="chain" id="PRO_5015104230" evidence="1">
    <location>
        <begin position="20"/>
        <end position="387"/>
    </location>
</feature>
<organism evidence="4 5">
    <name type="scientific">Prolixibacter denitrificans</name>
    <dbReference type="NCBI Taxonomy" id="1541063"/>
    <lineage>
        <taxon>Bacteria</taxon>
        <taxon>Pseudomonadati</taxon>
        <taxon>Bacteroidota</taxon>
        <taxon>Bacteroidia</taxon>
        <taxon>Marinilabiliales</taxon>
        <taxon>Prolixibacteraceae</taxon>
        <taxon>Prolixibacter</taxon>
    </lineage>
</organism>
<keyword evidence="6" id="KW-1185">Reference proteome</keyword>
<keyword evidence="3" id="KW-0378">Hydrolase</keyword>
<dbReference type="OrthoDB" id="9773047at2"/>
<dbReference type="PROSITE" id="PS51257">
    <property type="entry name" value="PROKAR_LIPOPROTEIN"/>
    <property type="match status" value="1"/>
</dbReference>
<dbReference type="InterPro" id="IPR012338">
    <property type="entry name" value="Beta-lactam/transpept-like"/>
</dbReference>
<dbReference type="AlphaFoldDB" id="A0A2P8CGX8"/>
<dbReference type="EMBL" id="PYGC01000002">
    <property type="protein sequence ID" value="PSK84244.1"/>
    <property type="molecule type" value="Genomic_DNA"/>
</dbReference>
<proteinExistence type="predicted"/>
<dbReference type="PANTHER" id="PTHR43283:SF7">
    <property type="entry name" value="BETA-LACTAMASE-RELATED DOMAIN-CONTAINING PROTEIN"/>
    <property type="match status" value="1"/>
</dbReference>
<name>A0A2P8CGX8_9BACT</name>
<protein>
    <submittedName>
        <fullName evidence="4">CubicO group peptidase (Beta-lactamase class C family)</fullName>
    </submittedName>
    <submittedName>
        <fullName evidence="3">Serine hydrolase</fullName>
    </submittedName>
</protein>
<dbReference type="PANTHER" id="PTHR43283">
    <property type="entry name" value="BETA-LACTAMASE-RELATED"/>
    <property type="match status" value="1"/>
</dbReference>
<dbReference type="Pfam" id="PF00144">
    <property type="entry name" value="Beta-lactamase"/>
    <property type="match status" value="1"/>
</dbReference>
<dbReference type="EMBL" id="BLAU01000001">
    <property type="protein sequence ID" value="GET20418.1"/>
    <property type="molecule type" value="Genomic_DNA"/>
</dbReference>